<keyword evidence="3" id="KW-1185">Reference proteome</keyword>
<dbReference type="Proteomes" id="UP000190229">
    <property type="component" value="Unassembled WGS sequence"/>
</dbReference>
<proteinExistence type="predicted"/>
<reference evidence="2 3" key="1">
    <citation type="submission" date="2017-02" db="EMBL/GenBank/DDBJ databases">
        <title>Draft genome of Acidibacillus ferrooxidans Huett2.</title>
        <authorList>
            <person name="Schopf S."/>
        </authorList>
    </citation>
    <scope>NUCLEOTIDE SEQUENCE [LARGE SCALE GENOMIC DNA]</scope>
    <source>
        <strain evidence="2 3">Huett2</strain>
    </source>
</reference>
<dbReference type="Pfam" id="PF12728">
    <property type="entry name" value="HTH_17"/>
    <property type="match status" value="1"/>
</dbReference>
<dbReference type="EMBL" id="MWPS01000023">
    <property type="protein sequence ID" value="OPG16004.1"/>
    <property type="molecule type" value="Genomic_DNA"/>
</dbReference>
<dbReference type="InterPro" id="IPR009061">
    <property type="entry name" value="DNA-bd_dom_put_sf"/>
</dbReference>
<feature type="domain" description="Helix-turn-helix" evidence="1">
    <location>
        <begin position="26"/>
        <end position="63"/>
    </location>
</feature>
<evidence type="ECO:0000313" key="3">
    <source>
        <dbReference type="Proteomes" id="UP000190229"/>
    </source>
</evidence>
<sequence>MDSFFVFVKFLSLDLEQGRWRIMEILNAEQVGQRLNLSKQSVYRYARMGALPSIRIGKRVMFDWQQIRHQMQGKDESKTAF</sequence>
<dbReference type="SUPFAM" id="SSF46955">
    <property type="entry name" value="Putative DNA-binding domain"/>
    <property type="match status" value="1"/>
</dbReference>
<evidence type="ECO:0000313" key="2">
    <source>
        <dbReference type="EMBL" id="OPG16004.1"/>
    </source>
</evidence>
<evidence type="ECO:0000259" key="1">
    <source>
        <dbReference type="Pfam" id="PF12728"/>
    </source>
</evidence>
<protein>
    <recommendedName>
        <fullName evidence="1">Helix-turn-helix domain-containing protein</fullName>
    </recommendedName>
</protein>
<accession>A0A1V4ETC1</accession>
<name>A0A1V4ETC1_9BACL</name>
<gene>
    <name evidence="2" type="ORF">B2M26_08840</name>
</gene>
<dbReference type="InterPro" id="IPR041657">
    <property type="entry name" value="HTH_17"/>
</dbReference>
<dbReference type="AlphaFoldDB" id="A0A1V4ETC1"/>
<organism evidence="2 3">
    <name type="scientific">Ferroacidibacillus organovorans</name>
    <dbReference type="NCBI Taxonomy" id="1765683"/>
    <lineage>
        <taxon>Bacteria</taxon>
        <taxon>Bacillati</taxon>
        <taxon>Bacillota</taxon>
        <taxon>Bacilli</taxon>
        <taxon>Bacillales</taxon>
        <taxon>Alicyclobacillaceae</taxon>
        <taxon>Ferroacidibacillus</taxon>
    </lineage>
</organism>
<comment type="caution">
    <text evidence="2">The sequence shown here is derived from an EMBL/GenBank/DDBJ whole genome shotgun (WGS) entry which is preliminary data.</text>
</comment>